<reference evidence="6" key="1">
    <citation type="submission" date="2016-10" db="EMBL/GenBank/DDBJ databases">
        <authorList>
            <person name="Varghese N."/>
            <person name="Submissions S."/>
        </authorList>
    </citation>
    <scope>NUCLEOTIDE SEQUENCE [LARGE SCALE GENOMIC DNA]</scope>
    <source>
        <strain evidence="6">DSM 22361</strain>
    </source>
</reference>
<dbReference type="Gene3D" id="1.50.10.20">
    <property type="match status" value="1"/>
</dbReference>
<keyword evidence="6" id="KW-1185">Reference proteome</keyword>
<evidence type="ECO:0000259" key="3">
    <source>
        <dbReference type="Pfam" id="PF20736"/>
    </source>
</evidence>
<dbReference type="EMBL" id="FNUT01000015">
    <property type="protein sequence ID" value="SEG72024.1"/>
    <property type="molecule type" value="Genomic_DNA"/>
</dbReference>
<dbReference type="SUPFAM" id="SSF48208">
    <property type="entry name" value="Six-hairpin glycosidases"/>
    <property type="match status" value="1"/>
</dbReference>
<evidence type="ECO:0000256" key="1">
    <source>
        <dbReference type="SAM" id="SignalP"/>
    </source>
</evidence>
<accession>A0A1H6CGB4</accession>
<sequence>MIKIKKIALALFLPTLSILSGNAQEKAITNTGRSPFAVQNAINMGDVKWTKGFWADRTASCYNQMVPHLWEVYTDAEISHAYRNFEIAAGLEKGEHKGPSFHDGDFYKTLEAVVALYAQTKDAKLLQMLNEVIPVIAKAQRADGYIYTKATIDQRNSGTDIEFQDRLSFEAYNIGHLMTAGCIHYRVTGERNLLNIAIKAADYLYGFYKKSNPTLARNAICPSHYMGTIELYRTVKDPKYLELAKHLVDIKGEISDGTDDNQDRVPFRQQNKAMGHAVRASYLYAGVADLCAELQDTTLSNRLYTIWDDVQKHKMYITGGLGSLYDGTSPDGTSYDPTEVQKIHQAFGRDYQLPNLTAHNETCANIGNMLWNWRMATLTGDAKYLDVLELALYNAVLSGISLDGDKFLYTNPLSFASNLPFQQRWSKKRVPYISLSNCCPPNVVRTIAEVNNYAYAIGDHTVFVNLFGGNALDTRQGKDRIAIRQETNYPWEGEVQLNIEAMPDDYALKIRIPGWANSAEIFRNGQPVSFQRDKGYAVLSTGLSRGDKITLRLPMDVNFMESNPLVEESRNQVAVMRGPVVYCLEQADLPDNINLFDLRMSSNTEFKTVKEAVLGQNLVFLQGEAIKENDLTWNSLYRKVSAEKEEKIPIRLIPYFAWGNREFGDMSVWLPRHQ</sequence>
<name>A0A1H6CGB4_9SPHI</name>
<protein>
    <recommendedName>
        <fullName evidence="7">DUF1680 family protein</fullName>
    </recommendedName>
</protein>
<keyword evidence="1" id="KW-0732">Signal</keyword>
<feature type="domain" description="Non-reducing end beta-L-arabinofuranosidase-like GH127 middle" evidence="3">
    <location>
        <begin position="461"/>
        <end position="555"/>
    </location>
</feature>
<dbReference type="GO" id="GO:0005975">
    <property type="term" value="P:carbohydrate metabolic process"/>
    <property type="evidence" value="ECO:0007669"/>
    <property type="project" value="InterPro"/>
</dbReference>
<evidence type="ECO:0000313" key="5">
    <source>
        <dbReference type="EMBL" id="SEG72024.1"/>
    </source>
</evidence>
<evidence type="ECO:0000259" key="4">
    <source>
        <dbReference type="Pfam" id="PF20737"/>
    </source>
</evidence>
<dbReference type="InterPro" id="IPR008928">
    <property type="entry name" value="6-hairpin_glycosidase_sf"/>
</dbReference>
<feature type="chain" id="PRO_5009294816" description="DUF1680 family protein" evidence="1">
    <location>
        <begin position="24"/>
        <end position="674"/>
    </location>
</feature>
<dbReference type="OrthoDB" id="9757939at2"/>
<dbReference type="InterPro" id="IPR049049">
    <property type="entry name" value="Beta-AFase-like_GH127_C"/>
</dbReference>
<dbReference type="PANTHER" id="PTHR43465">
    <property type="entry name" value="DUF1680 DOMAIN PROTEIN (AFU_ORTHOLOGUE AFUA_1G08910)"/>
    <property type="match status" value="1"/>
</dbReference>
<dbReference type="Pfam" id="PF20737">
    <property type="entry name" value="Glyco_hydro127C"/>
    <property type="match status" value="1"/>
</dbReference>
<dbReference type="InterPro" id="IPR049174">
    <property type="entry name" value="Beta-AFase-like"/>
</dbReference>
<evidence type="ECO:0000313" key="6">
    <source>
        <dbReference type="Proteomes" id="UP000236731"/>
    </source>
</evidence>
<dbReference type="Pfam" id="PF07944">
    <property type="entry name" value="Beta-AFase-like_GH127_cat"/>
    <property type="match status" value="1"/>
</dbReference>
<gene>
    <name evidence="5" type="ORF">SAMN05421877_11568</name>
</gene>
<feature type="domain" description="Non-reducing end beta-L-arabinofuranosidase-like GH127 C-terminal" evidence="4">
    <location>
        <begin position="557"/>
        <end position="671"/>
    </location>
</feature>
<dbReference type="Proteomes" id="UP000236731">
    <property type="component" value="Unassembled WGS sequence"/>
</dbReference>
<organism evidence="5 6">
    <name type="scientific">Sphingobacterium lactis</name>
    <dbReference type="NCBI Taxonomy" id="797291"/>
    <lineage>
        <taxon>Bacteria</taxon>
        <taxon>Pseudomonadati</taxon>
        <taxon>Bacteroidota</taxon>
        <taxon>Sphingobacteriia</taxon>
        <taxon>Sphingobacteriales</taxon>
        <taxon>Sphingobacteriaceae</taxon>
        <taxon>Sphingobacterium</taxon>
    </lineage>
</organism>
<dbReference type="Pfam" id="PF20736">
    <property type="entry name" value="Glyco_hydro127M"/>
    <property type="match status" value="1"/>
</dbReference>
<dbReference type="InterPro" id="IPR012878">
    <property type="entry name" value="Beta-AFase-like_GH127_cat"/>
</dbReference>
<proteinExistence type="predicted"/>
<dbReference type="PANTHER" id="PTHR43465:SF1">
    <property type="entry name" value="NON-REDUCING END BETA-L-ARABINOFURANOSIDASE"/>
    <property type="match status" value="1"/>
</dbReference>
<feature type="domain" description="Non-reducing end beta-L-arabinofuranosidase-like GH127 catalytic" evidence="2">
    <location>
        <begin position="46"/>
        <end position="451"/>
    </location>
</feature>
<evidence type="ECO:0000259" key="2">
    <source>
        <dbReference type="Pfam" id="PF07944"/>
    </source>
</evidence>
<evidence type="ECO:0008006" key="7">
    <source>
        <dbReference type="Google" id="ProtNLM"/>
    </source>
</evidence>
<feature type="signal peptide" evidence="1">
    <location>
        <begin position="1"/>
        <end position="23"/>
    </location>
</feature>
<dbReference type="InterPro" id="IPR049046">
    <property type="entry name" value="Beta-AFase-like_GH127_middle"/>
</dbReference>
<dbReference type="AlphaFoldDB" id="A0A1H6CGB4"/>
<dbReference type="RefSeq" id="WP_103907768.1">
    <property type="nucleotide sequence ID" value="NZ_CP049246.1"/>
</dbReference>